<dbReference type="Pfam" id="PF00009">
    <property type="entry name" value="GTP_EFTU"/>
    <property type="match status" value="1"/>
</dbReference>
<feature type="region of interest" description="Disordered" evidence="3">
    <location>
        <begin position="14"/>
        <end position="51"/>
    </location>
</feature>
<dbReference type="InterPro" id="IPR054119">
    <property type="entry name" value="Ski7_2nd"/>
</dbReference>
<dbReference type="Gene3D" id="3.40.50.300">
    <property type="entry name" value="P-loop containing nucleotide triphosphate hydrolases"/>
    <property type="match status" value="1"/>
</dbReference>
<dbReference type="SUPFAM" id="SSF52540">
    <property type="entry name" value="P-loop containing nucleoside triphosphate hydrolases"/>
    <property type="match status" value="1"/>
</dbReference>
<keyword evidence="6" id="KW-1185">Reference proteome</keyword>
<evidence type="ECO:0000256" key="3">
    <source>
        <dbReference type="SAM" id="MobiDB-lite"/>
    </source>
</evidence>
<evidence type="ECO:0000256" key="2">
    <source>
        <dbReference type="ARBA" id="ARBA00023134"/>
    </source>
</evidence>
<dbReference type="GO" id="GO:0005525">
    <property type="term" value="F:GTP binding"/>
    <property type="evidence" value="ECO:0007669"/>
    <property type="project" value="UniProtKB-KW"/>
</dbReference>
<dbReference type="GO" id="GO:0003924">
    <property type="term" value="F:GTPase activity"/>
    <property type="evidence" value="ECO:0007669"/>
    <property type="project" value="InterPro"/>
</dbReference>
<evidence type="ECO:0000313" key="5">
    <source>
        <dbReference type="EMBL" id="QID82417.1"/>
    </source>
</evidence>
<dbReference type="AlphaFoldDB" id="A0A6C1E0W9"/>
<evidence type="ECO:0000259" key="4">
    <source>
        <dbReference type="PROSITE" id="PS51722"/>
    </source>
</evidence>
<dbReference type="Pfam" id="PF21921">
    <property type="entry name" value="Ski7_2nd"/>
    <property type="match status" value="1"/>
</dbReference>
<dbReference type="InterPro" id="IPR050100">
    <property type="entry name" value="TRAFAC_GTPase_members"/>
</dbReference>
<evidence type="ECO:0000313" key="6">
    <source>
        <dbReference type="Proteomes" id="UP000501346"/>
    </source>
</evidence>
<dbReference type="PANTHER" id="PTHR23115">
    <property type="entry name" value="TRANSLATION FACTOR"/>
    <property type="match status" value="1"/>
</dbReference>
<protein>
    <submittedName>
        <fullName evidence="5">Superkiller protein 7</fullName>
    </submittedName>
</protein>
<reference evidence="5 6" key="1">
    <citation type="journal article" date="2019" name="BMC Genomics">
        <title>Chromosome level assembly and comparative genome analysis confirm lager-brewing yeasts originated from a single hybridization.</title>
        <authorList>
            <person name="Salazar A.N."/>
            <person name="Gorter de Vries A.R."/>
            <person name="van den Broek M."/>
            <person name="Brouwers N."/>
            <person name="de la Torre Cortes P."/>
            <person name="Kuijpers N.G.A."/>
            <person name="Daran J.G."/>
            <person name="Abeel T."/>
        </authorList>
    </citation>
    <scope>NUCLEOTIDE SEQUENCE [LARGE SCALE GENOMIC DNA]</scope>
    <source>
        <strain evidence="5 6">CBS 1483</strain>
    </source>
</reference>
<proteinExistence type="predicted"/>
<keyword evidence="2" id="KW-0342">GTP-binding</keyword>
<sequence length="747" mass="84781">MSLLEQLARKRIEKSKGLLSADQSHSTSKSASLLERLHKNRETKDNNAETKRKDLKTLLAKDKVKRSDFTPNQHSVSLSLKLSALKKSNSDLEKQGKSVTLESKENELPTKRKSPDDKLNLEESWKAIKEINHYCFLKNDPCINQTDDFAFTNFIIKDKKNSLSTSIPLSSQNSSFPPLKKHNNELLGIFVPCNLPKTTRKVAIENFNRPSPDDIIQSAQLNAFNEKLENLNIKSVPKAEKKEPINLQTPPTESIDIHSFIATHPLNLTCLFLGDTNAGKSTLLGHLLYDLNEISMSSMRELQKKSSNLDPSSSNSFKVILDNIKTERENGFSMFKKVIQVENDLLPPSSTLTLIDTPGSIKYFNKETLNSILTFDPEVYVLVIDCNYDSWEKSLDGPNNQIYEILKVISYLNKNSACKKHLIILLNKADLISWDKHRLEMIQSELNYVLKENFQWTDAEFQFIPCSGLLGSNLNKTENITKSKYKSEFDSINYVPEWYEGPTFFSQLYLLVEHNMNKIETTLEEPFVGTILQSSVLQPIAEINYVSLKVLINSGYIQSGQTIEIHTQYEDFHYYGIVSRMKNSKQILETNTKNNISVGLNPDILEVLVKIHNTEDFTKKQFHIRKGDIIIHSRKTNTLSPNLPNTLKLLALRLIKLSIQTHALSDPVDLGSELLLYHNLTHNAVKLVKILGTNDISINPNQSLIVEVEIIEPDFALNVIDSKYITNNIVLTSIDHKVIAVGRIACQ</sequence>
<dbReference type="InterPro" id="IPR027417">
    <property type="entry name" value="P-loop_NTPase"/>
</dbReference>
<gene>
    <name evidence="5" type="primary">SKI7_1</name>
    <name evidence="5" type="ORF">GRS66_004839</name>
</gene>
<dbReference type="Pfam" id="PF21920">
    <property type="entry name" value="Ski7_3rd"/>
    <property type="match status" value="1"/>
</dbReference>
<feature type="domain" description="Tr-type G" evidence="4">
    <location>
        <begin position="265"/>
        <end position="503"/>
    </location>
</feature>
<dbReference type="OrthoDB" id="4062552at2759"/>
<name>A0A6C1E0W9_SACPS</name>
<dbReference type="PROSITE" id="PS51722">
    <property type="entry name" value="G_TR_2"/>
    <property type="match status" value="1"/>
</dbReference>
<organism evidence="5 6">
    <name type="scientific">Saccharomyces pastorianus</name>
    <name type="common">Lager yeast</name>
    <name type="synonym">Saccharomyces cerevisiae x Saccharomyces eubayanus</name>
    <dbReference type="NCBI Taxonomy" id="27292"/>
    <lineage>
        <taxon>Eukaryota</taxon>
        <taxon>Fungi</taxon>
        <taxon>Dikarya</taxon>
        <taxon>Ascomycota</taxon>
        <taxon>Saccharomycotina</taxon>
        <taxon>Saccharomycetes</taxon>
        <taxon>Saccharomycetales</taxon>
        <taxon>Saccharomycetaceae</taxon>
        <taxon>Saccharomyces</taxon>
    </lineage>
</organism>
<dbReference type="EMBL" id="CP048996">
    <property type="protein sequence ID" value="QID82417.1"/>
    <property type="molecule type" value="Genomic_DNA"/>
</dbReference>
<keyword evidence="1" id="KW-0547">Nucleotide-binding</keyword>
<feature type="compositionally biased region" description="Polar residues" evidence="3">
    <location>
        <begin position="21"/>
        <end position="31"/>
    </location>
</feature>
<accession>A0A6C1E0W9</accession>
<evidence type="ECO:0000256" key="1">
    <source>
        <dbReference type="ARBA" id="ARBA00022741"/>
    </source>
</evidence>
<dbReference type="InterPro" id="IPR000795">
    <property type="entry name" value="T_Tr_GTP-bd_dom"/>
</dbReference>
<dbReference type="InterPro" id="IPR054118">
    <property type="entry name" value="Ski7_3rd"/>
</dbReference>
<feature type="region of interest" description="Disordered" evidence="3">
    <location>
        <begin position="89"/>
        <end position="117"/>
    </location>
</feature>
<dbReference type="Proteomes" id="UP000501346">
    <property type="component" value="Chromosome ScXV-ScXI"/>
</dbReference>
<feature type="compositionally biased region" description="Basic and acidic residues" evidence="3">
    <location>
        <begin position="35"/>
        <end position="51"/>
    </location>
</feature>